<comment type="subcellular location">
    <subcellularLocation>
        <location evidence="1 11">Membrane</location>
        <topology evidence="1 11">Multi-pass membrane protein</topology>
    </subcellularLocation>
</comment>
<keyword evidence="9 12" id="KW-0472">Membrane</keyword>
<evidence type="ECO:0000256" key="9">
    <source>
        <dbReference type="ARBA" id="ARBA00023136"/>
    </source>
</evidence>
<dbReference type="RefSeq" id="XP_029657853.1">
    <property type="nucleotide sequence ID" value="XM_029801993.1"/>
</dbReference>
<accession>A0A6P7U1M7</accession>
<feature type="transmembrane region" description="Helical" evidence="12">
    <location>
        <begin position="92"/>
        <end position="114"/>
    </location>
</feature>
<evidence type="ECO:0000256" key="4">
    <source>
        <dbReference type="ARBA" id="ARBA00022692"/>
    </source>
</evidence>
<dbReference type="SUPFAM" id="SSF81296">
    <property type="entry name" value="E set domains"/>
    <property type="match status" value="1"/>
</dbReference>
<keyword evidence="7 12" id="KW-1133">Transmembrane helix</keyword>
<evidence type="ECO:0000256" key="2">
    <source>
        <dbReference type="ARBA" id="ARBA00022448"/>
    </source>
</evidence>
<name>A0A6P7U1M7_9MOLL</name>
<dbReference type="InterPro" id="IPR041647">
    <property type="entry name" value="IRK_C"/>
</dbReference>
<dbReference type="Gene3D" id="2.60.40.1400">
    <property type="entry name" value="G protein-activated inward rectifier potassium channel 1"/>
    <property type="match status" value="1"/>
</dbReference>
<proteinExistence type="inferred from homology"/>
<evidence type="ECO:0000256" key="7">
    <source>
        <dbReference type="ARBA" id="ARBA00022989"/>
    </source>
</evidence>
<sequence length="285" mass="33029">MKMSGWGYMRKIKDLYNTFLDLAWWKVCLIYPIVFIISWLFFGLLWFQISKEKGQCLANVDSFYSAFLFSLETQRTIGYGHRYIRQTCFSSYVVLVLQSSIGIVIHALMVGMMYDRFSKNNNRAQTILFSRNAVICQRDNFPCFVFRTANLQATGLVDCQVVLKFVYSTITEEQETILLDFINLQVGEDDVSQEIEFCTPVLIAHRITPASPIYDYLEKGLEESQFEILVLLTGCDEATGVTIQARVSYLPRDIILNHRFVMIESLSNSNDWILDFKKFHSILPE</sequence>
<dbReference type="Pfam" id="PF01007">
    <property type="entry name" value="IRK"/>
    <property type="match status" value="1"/>
</dbReference>
<dbReference type="PANTHER" id="PTHR11767">
    <property type="entry name" value="INWARD RECTIFIER POTASSIUM CHANNEL"/>
    <property type="match status" value="1"/>
</dbReference>
<evidence type="ECO:0000259" key="13">
    <source>
        <dbReference type="Pfam" id="PF01007"/>
    </source>
</evidence>
<keyword evidence="5 11" id="KW-0851">Voltage-gated channel</keyword>
<dbReference type="GO" id="GO:0034702">
    <property type="term" value="C:monoatomic ion channel complex"/>
    <property type="evidence" value="ECO:0007669"/>
    <property type="project" value="UniProtKB-KW"/>
</dbReference>
<evidence type="ECO:0000256" key="5">
    <source>
        <dbReference type="ARBA" id="ARBA00022882"/>
    </source>
</evidence>
<feature type="transmembrane region" description="Helical" evidence="12">
    <location>
        <begin position="23"/>
        <end position="47"/>
    </location>
</feature>
<dbReference type="Pfam" id="PF17655">
    <property type="entry name" value="IRK_C"/>
    <property type="match status" value="1"/>
</dbReference>
<dbReference type="GO" id="GO:0034765">
    <property type="term" value="P:regulation of monoatomic ion transmembrane transport"/>
    <property type="evidence" value="ECO:0007669"/>
    <property type="project" value="TreeGrafter"/>
</dbReference>
<dbReference type="Proteomes" id="UP000515154">
    <property type="component" value="Unplaced"/>
</dbReference>
<dbReference type="AlphaFoldDB" id="A0A6P7U1M7"/>
<dbReference type="KEGG" id="osn:115232143"/>
<reference evidence="16" key="1">
    <citation type="submission" date="2025-08" db="UniProtKB">
        <authorList>
            <consortium name="RefSeq"/>
        </authorList>
    </citation>
    <scope>IDENTIFICATION</scope>
</reference>
<dbReference type="InterPro" id="IPR040445">
    <property type="entry name" value="Kir_TM"/>
</dbReference>
<comment type="similarity">
    <text evidence="11">Belongs to the inward rectifier-type potassium channel (TC 1.A.2.1) family.</text>
</comment>
<dbReference type="InterPro" id="IPR013518">
    <property type="entry name" value="K_chnl_inward-rec_Kir_cyto"/>
</dbReference>
<keyword evidence="3 11" id="KW-0633">Potassium transport</keyword>
<evidence type="ECO:0000313" key="15">
    <source>
        <dbReference type="Proteomes" id="UP000515154"/>
    </source>
</evidence>
<keyword evidence="4 11" id="KW-0812">Transmembrane</keyword>
<dbReference type="GO" id="GO:1990573">
    <property type="term" value="P:potassium ion import across plasma membrane"/>
    <property type="evidence" value="ECO:0007669"/>
    <property type="project" value="TreeGrafter"/>
</dbReference>
<dbReference type="PRINTS" id="PR01320">
    <property type="entry name" value="KIRCHANNEL"/>
</dbReference>
<evidence type="ECO:0000256" key="11">
    <source>
        <dbReference type="RuleBase" id="RU003822"/>
    </source>
</evidence>
<dbReference type="Gene3D" id="1.10.287.70">
    <property type="match status" value="1"/>
</dbReference>
<evidence type="ECO:0000256" key="12">
    <source>
        <dbReference type="SAM" id="Phobius"/>
    </source>
</evidence>
<dbReference type="InterPro" id="IPR016449">
    <property type="entry name" value="K_chnl_inward-rec_Kir"/>
</dbReference>
<keyword evidence="6 11" id="KW-0630">Potassium</keyword>
<feature type="domain" description="Potassium channel inwardly rectifying transmembrane" evidence="13">
    <location>
        <begin position="10"/>
        <end position="119"/>
    </location>
</feature>
<evidence type="ECO:0000256" key="1">
    <source>
        <dbReference type="ARBA" id="ARBA00004141"/>
    </source>
</evidence>
<dbReference type="PANTHER" id="PTHR11767:SF102">
    <property type="entry name" value="INWARDLY RECTIFYING POTASSIUM CHANNEL 1, ISOFORM F"/>
    <property type="match status" value="1"/>
</dbReference>
<dbReference type="GO" id="GO:0005886">
    <property type="term" value="C:plasma membrane"/>
    <property type="evidence" value="ECO:0007669"/>
    <property type="project" value="TreeGrafter"/>
</dbReference>
<keyword evidence="10 11" id="KW-0407">Ion channel</keyword>
<protein>
    <submittedName>
        <fullName evidence="16">G protein-activated inward rectifier potassium channel 4-like</fullName>
    </submittedName>
</protein>
<evidence type="ECO:0000256" key="8">
    <source>
        <dbReference type="ARBA" id="ARBA00023065"/>
    </source>
</evidence>
<dbReference type="SUPFAM" id="SSF81324">
    <property type="entry name" value="Voltage-gated potassium channels"/>
    <property type="match status" value="1"/>
</dbReference>
<evidence type="ECO:0000256" key="10">
    <source>
        <dbReference type="ARBA" id="ARBA00023303"/>
    </source>
</evidence>
<keyword evidence="8 11" id="KW-0406">Ion transport</keyword>
<feature type="domain" description="Inward rectifier potassium channel C-terminal" evidence="14">
    <location>
        <begin position="127"/>
        <end position="282"/>
    </location>
</feature>
<evidence type="ECO:0000259" key="14">
    <source>
        <dbReference type="Pfam" id="PF17655"/>
    </source>
</evidence>
<evidence type="ECO:0000256" key="3">
    <source>
        <dbReference type="ARBA" id="ARBA00022538"/>
    </source>
</evidence>
<evidence type="ECO:0000313" key="16">
    <source>
        <dbReference type="RefSeq" id="XP_029657853.1"/>
    </source>
</evidence>
<keyword evidence="2 11" id="KW-0813">Transport</keyword>
<dbReference type="InterPro" id="IPR014756">
    <property type="entry name" value="Ig_E-set"/>
</dbReference>
<gene>
    <name evidence="16" type="primary">LOC115232143</name>
</gene>
<keyword evidence="15" id="KW-1185">Reference proteome</keyword>
<evidence type="ECO:0000256" key="6">
    <source>
        <dbReference type="ARBA" id="ARBA00022958"/>
    </source>
</evidence>
<organism evidence="15 16">
    <name type="scientific">Octopus sinensis</name>
    <name type="common">East Asian common octopus</name>
    <dbReference type="NCBI Taxonomy" id="2607531"/>
    <lineage>
        <taxon>Eukaryota</taxon>
        <taxon>Metazoa</taxon>
        <taxon>Spiralia</taxon>
        <taxon>Lophotrochozoa</taxon>
        <taxon>Mollusca</taxon>
        <taxon>Cephalopoda</taxon>
        <taxon>Coleoidea</taxon>
        <taxon>Octopodiformes</taxon>
        <taxon>Octopoda</taxon>
        <taxon>Incirrata</taxon>
        <taxon>Octopodidae</taxon>
        <taxon>Octopus</taxon>
    </lineage>
</organism>
<dbReference type="GO" id="GO:0005242">
    <property type="term" value="F:inward rectifier potassium channel activity"/>
    <property type="evidence" value="ECO:0007669"/>
    <property type="project" value="InterPro"/>
</dbReference>